<dbReference type="Gene3D" id="1.25.40.20">
    <property type="entry name" value="Ankyrin repeat-containing domain"/>
    <property type="match status" value="1"/>
</dbReference>
<organism evidence="4 5">
    <name type="scientific">Corynebacterium atypicum</name>
    <dbReference type="NCBI Taxonomy" id="191610"/>
    <lineage>
        <taxon>Bacteria</taxon>
        <taxon>Bacillati</taxon>
        <taxon>Actinomycetota</taxon>
        <taxon>Actinomycetes</taxon>
        <taxon>Mycobacteriales</taxon>
        <taxon>Corynebacteriaceae</taxon>
        <taxon>Corynebacterium</taxon>
    </lineage>
</organism>
<dbReference type="PROSITE" id="PS50297">
    <property type="entry name" value="ANK_REP_REGION"/>
    <property type="match status" value="1"/>
</dbReference>
<name>A0ABM5QNX0_9CORY</name>
<dbReference type="InterPro" id="IPR002110">
    <property type="entry name" value="Ankyrin_rpt"/>
</dbReference>
<evidence type="ECO:0000256" key="1">
    <source>
        <dbReference type="ARBA" id="ARBA00022737"/>
    </source>
</evidence>
<dbReference type="Pfam" id="PF12796">
    <property type="entry name" value="Ank_2"/>
    <property type="match status" value="1"/>
</dbReference>
<evidence type="ECO:0000313" key="5">
    <source>
        <dbReference type="Proteomes" id="UP000028504"/>
    </source>
</evidence>
<dbReference type="PROSITE" id="PS50088">
    <property type="entry name" value="ANK_REPEAT"/>
    <property type="match status" value="1"/>
</dbReference>
<feature type="repeat" description="ANK" evidence="3">
    <location>
        <begin position="44"/>
        <end position="76"/>
    </location>
</feature>
<dbReference type="Proteomes" id="UP000028504">
    <property type="component" value="Chromosome"/>
</dbReference>
<gene>
    <name evidence="4" type="ORF">CATYP_08020</name>
</gene>
<keyword evidence="2 3" id="KW-0040">ANK repeat</keyword>
<dbReference type="EMBL" id="CP008944">
    <property type="protein sequence ID" value="AIG64537.1"/>
    <property type="molecule type" value="Genomic_DNA"/>
</dbReference>
<dbReference type="SMART" id="SM00248">
    <property type="entry name" value="ANK"/>
    <property type="match status" value="2"/>
</dbReference>
<evidence type="ECO:0000256" key="2">
    <source>
        <dbReference type="ARBA" id="ARBA00023043"/>
    </source>
</evidence>
<accession>A0ABM5QNX0</accession>
<reference evidence="4 5" key="1">
    <citation type="submission" date="2014-07" db="EMBL/GenBank/DDBJ databases">
        <title>Complete genome sequence of Corynebacterium atypicum DSM 44849: identifiction of the mycolic acid biosynthesis genes.</title>
        <authorList>
            <person name="Tippelt A."/>
            <person name="Mollmann S."/>
            <person name="Albersmeier A."/>
            <person name="Jaenicke S."/>
            <person name="Ruckert C."/>
            <person name="Tauch A."/>
        </authorList>
    </citation>
    <scope>NUCLEOTIDE SEQUENCE [LARGE SCALE GENOMIC DNA]</scope>
    <source>
        <strain evidence="4 5">R2070</strain>
    </source>
</reference>
<dbReference type="InterPro" id="IPR036770">
    <property type="entry name" value="Ankyrin_rpt-contain_sf"/>
</dbReference>
<evidence type="ECO:0000313" key="4">
    <source>
        <dbReference type="EMBL" id="AIG64537.1"/>
    </source>
</evidence>
<protein>
    <submittedName>
        <fullName evidence="4">Ankyrin</fullName>
    </submittedName>
</protein>
<dbReference type="SUPFAM" id="SSF48403">
    <property type="entry name" value="Ankyrin repeat"/>
    <property type="match status" value="1"/>
</dbReference>
<keyword evidence="1" id="KW-0677">Repeat</keyword>
<sequence length="131" mass="13789">MNTPDVDEDIQELAGRLFDMARNGDDTLCEYIHAGVPVDLANHQGNTFLMLAAYAGHAGLVDKLAQRGADVNKLNDRGQSPLAGAIFKKEQAVIDALLAAGASATAGTPSALDTARLFGAQELVSRLESRP</sequence>
<evidence type="ECO:0000256" key="3">
    <source>
        <dbReference type="PROSITE-ProRule" id="PRU00023"/>
    </source>
</evidence>
<proteinExistence type="predicted"/>
<keyword evidence="5" id="KW-1185">Reference proteome</keyword>
<dbReference type="RefSeq" id="WP_038606382.1">
    <property type="nucleotide sequence ID" value="NZ_CP008944.1"/>
</dbReference>
<dbReference type="PANTHER" id="PTHR24171">
    <property type="entry name" value="ANKYRIN REPEAT DOMAIN-CONTAINING PROTEIN 39-RELATED"/>
    <property type="match status" value="1"/>
</dbReference>